<keyword evidence="4" id="KW-1185">Reference proteome</keyword>
<evidence type="ECO:0000313" key="3">
    <source>
        <dbReference type="EMBL" id="RUO20138.1"/>
    </source>
</evidence>
<accession>A0A432VUT5</accession>
<dbReference type="SMART" id="SM00530">
    <property type="entry name" value="HTH_XRE"/>
    <property type="match status" value="1"/>
</dbReference>
<proteinExistence type="predicted"/>
<evidence type="ECO:0000256" key="1">
    <source>
        <dbReference type="SAM" id="MobiDB-lite"/>
    </source>
</evidence>
<sequence>MRFRTAPVGAILAELGQRLKQARLNKNLTQEDVAKKVGVARRTVVEAEKGHARLETFVAILQVLGVAEQLENFLPEQDLSPLEILKLKGKKRQRASGQVDDSEDMEQW</sequence>
<feature type="domain" description="HTH cro/C1-type" evidence="2">
    <location>
        <begin position="19"/>
        <end position="70"/>
    </location>
</feature>
<dbReference type="GO" id="GO:0003677">
    <property type="term" value="F:DNA binding"/>
    <property type="evidence" value="ECO:0007669"/>
    <property type="project" value="InterPro"/>
</dbReference>
<dbReference type="Gene3D" id="1.10.260.40">
    <property type="entry name" value="lambda repressor-like DNA-binding domains"/>
    <property type="match status" value="1"/>
</dbReference>
<dbReference type="InterPro" id="IPR010982">
    <property type="entry name" value="Lambda_DNA-bd_dom_sf"/>
</dbReference>
<reference evidence="3 4" key="1">
    <citation type="journal article" date="2011" name="Front. Microbiol.">
        <title>Genomic signatures of strain selection and enhancement in Bacillus atrophaeus var. globigii, a historical biowarfare simulant.</title>
        <authorList>
            <person name="Gibbons H.S."/>
            <person name="Broomall S.M."/>
            <person name="McNew L.A."/>
            <person name="Daligault H."/>
            <person name="Chapman C."/>
            <person name="Bruce D."/>
            <person name="Karavis M."/>
            <person name="Krepps M."/>
            <person name="McGregor P.A."/>
            <person name="Hong C."/>
            <person name="Park K.H."/>
            <person name="Akmal A."/>
            <person name="Feldman A."/>
            <person name="Lin J.S."/>
            <person name="Chang W.E."/>
            <person name="Higgs B.W."/>
            <person name="Demirev P."/>
            <person name="Lindquist J."/>
            <person name="Liem A."/>
            <person name="Fochler E."/>
            <person name="Read T.D."/>
            <person name="Tapia R."/>
            <person name="Johnson S."/>
            <person name="Bishop-Lilly K.A."/>
            <person name="Detter C."/>
            <person name="Han C."/>
            <person name="Sozhamannan S."/>
            <person name="Rosenzweig C.N."/>
            <person name="Skowronski E.W."/>
        </authorList>
    </citation>
    <scope>NUCLEOTIDE SEQUENCE [LARGE SCALE GENOMIC DNA]</scope>
    <source>
        <strain evidence="3 4">AK5</strain>
    </source>
</reference>
<evidence type="ECO:0000313" key="4">
    <source>
        <dbReference type="Proteomes" id="UP000288212"/>
    </source>
</evidence>
<name>A0A432VUT5_9GAMM</name>
<dbReference type="AlphaFoldDB" id="A0A432VUT5"/>
<dbReference type="EMBL" id="PIPI01000003">
    <property type="protein sequence ID" value="RUO20138.1"/>
    <property type="molecule type" value="Genomic_DNA"/>
</dbReference>
<dbReference type="SUPFAM" id="SSF47413">
    <property type="entry name" value="lambda repressor-like DNA-binding domains"/>
    <property type="match status" value="1"/>
</dbReference>
<dbReference type="OrthoDB" id="5593110at2"/>
<gene>
    <name evidence="3" type="ORF">CWE06_05800</name>
</gene>
<evidence type="ECO:0000259" key="2">
    <source>
        <dbReference type="PROSITE" id="PS50943"/>
    </source>
</evidence>
<dbReference type="Pfam" id="PF01381">
    <property type="entry name" value="HTH_3"/>
    <property type="match status" value="1"/>
</dbReference>
<dbReference type="InterPro" id="IPR001387">
    <property type="entry name" value="Cro/C1-type_HTH"/>
</dbReference>
<dbReference type="PROSITE" id="PS50943">
    <property type="entry name" value="HTH_CROC1"/>
    <property type="match status" value="1"/>
</dbReference>
<feature type="region of interest" description="Disordered" evidence="1">
    <location>
        <begin position="89"/>
        <end position="108"/>
    </location>
</feature>
<organism evidence="3 4">
    <name type="scientific">Aliidiomarina haloalkalitolerans</name>
    <dbReference type="NCBI Taxonomy" id="859059"/>
    <lineage>
        <taxon>Bacteria</taxon>
        <taxon>Pseudomonadati</taxon>
        <taxon>Pseudomonadota</taxon>
        <taxon>Gammaproteobacteria</taxon>
        <taxon>Alteromonadales</taxon>
        <taxon>Idiomarinaceae</taxon>
        <taxon>Aliidiomarina</taxon>
    </lineage>
</organism>
<dbReference type="RefSeq" id="WP_126792098.1">
    <property type="nucleotide sequence ID" value="NZ_PIPI01000003.1"/>
</dbReference>
<comment type="caution">
    <text evidence="3">The sequence shown here is derived from an EMBL/GenBank/DDBJ whole genome shotgun (WGS) entry which is preliminary data.</text>
</comment>
<protein>
    <submittedName>
        <fullName evidence="3">Transcriptional regulator</fullName>
    </submittedName>
</protein>
<dbReference type="Proteomes" id="UP000288212">
    <property type="component" value="Unassembled WGS sequence"/>
</dbReference>
<dbReference type="CDD" id="cd00093">
    <property type="entry name" value="HTH_XRE"/>
    <property type="match status" value="1"/>
</dbReference>